<proteinExistence type="predicted"/>
<sequence>MTSATKTEPGAGTAAPEVPAGIRAMQAWVEIGTELWGFLADRLLTDVETQRALMRCTNPIDAQVALLRHGHRALEDYHREAGRLVQMLHRVPGAAEALDA</sequence>
<dbReference type="AlphaFoldDB" id="X7F9R1"/>
<comment type="caution">
    <text evidence="1">The sequence shown here is derived from an EMBL/GenBank/DDBJ whole genome shotgun (WGS) entry which is preliminary data.</text>
</comment>
<dbReference type="EMBL" id="JAME01000014">
    <property type="protein sequence ID" value="ETX28856.1"/>
    <property type="molecule type" value="Genomic_DNA"/>
</dbReference>
<evidence type="ECO:0000313" key="1">
    <source>
        <dbReference type="EMBL" id="ETX28856.1"/>
    </source>
</evidence>
<organism evidence="1 2">
    <name type="scientific">Roseivivax isoporae LMG 25204</name>
    <dbReference type="NCBI Taxonomy" id="1449351"/>
    <lineage>
        <taxon>Bacteria</taxon>
        <taxon>Pseudomonadati</taxon>
        <taxon>Pseudomonadota</taxon>
        <taxon>Alphaproteobacteria</taxon>
        <taxon>Rhodobacterales</taxon>
        <taxon>Roseobacteraceae</taxon>
        <taxon>Roseivivax</taxon>
    </lineage>
</organism>
<reference evidence="1 2" key="1">
    <citation type="submission" date="2014-01" db="EMBL/GenBank/DDBJ databases">
        <title>Roseivivax isoporae LMG 25204 Genome Sequencing.</title>
        <authorList>
            <person name="Lai Q."/>
            <person name="Li G."/>
            <person name="Shao Z."/>
        </authorList>
    </citation>
    <scope>NUCLEOTIDE SEQUENCE [LARGE SCALE GENOMIC DNA]</scope>
    <source>
        <strain evidence="1 2">LMG 25204</strain>
    </source>
</reference>
<protein>
    <recommendedName>
        <fullName evidence="3">Phasin domain-containing protein</fullName>
    </recommendedName>
</protein>
<accession>X7F9R1</accession>
<dbReference type="eggNOG" id="ENOG5032F87">
    <property type="taxonomic scope" value="Bacteria"/>
</dbReference>
<name>X7F9R1_9RHOB</name>
<gene>
    <name evidence="1" type="ORF">RISW2_03875</name>
</gene>
<dbReference type="Proteomes" id="UP000023430">
    <property type="component" value="Unassembled WGS sequence"/>
</dbReference>
<dbReference type="RefSeq" id="WP_043770256.1">
    <property type="nucleotide sequence ID" value="NZ_JAME01000014.1"/>
</dbReference>
<evidence type="ECO:0008006" key="3">
    <source>
        <dbReference type="Google" id="ProtNLM"/>
    </source>
</evidence>
<keyword evidence="2" id="KW-1185">Reference proteome</keyword>
<evidence type="ECO:0000313" key="2">
    <source>
        <dbReference type="Proteomes" id="UP000023430"/>
    </source>
</evidence>